<dbReference type="EMBL" id="ABXB03000002">
    <property type="protein sequence ID" value="EFA23122.1"/>
    <property type="molecule type" value="Genomic_DNA"/>
</dbReference>
<dbReference type="AlphaFoldDB" id="D1NTR8"/>
<dbReference type="Proteomes" id="UP000003656">
    <property type="component" value="Unassembled WGS sequence"/>
</dbReference>
<evidence type="ECO:0000313" key="2">
    <source>
        <dbReference type="Proteomes" id="UP000003656"/>
    </source>
</evidence>
<gene>
    <name evidence="1" type="ORF">BIFGAL_03234</name>
</gene>
<protein>
    <submittedName>
        <fullName evidence="1">Uncharacterized protein</fullName>
    </submittedName>
</protein>
<sequence>MQCHRATSRCCLAAAAAWAPTIDVGPCWHATITQRIQDR</sequence>
<organism evidence="1 2">
    <name type="scientific">Bifidobacterium gallicum DSM 20093 = LMG 11596</name>
    <dbReference type="NCBI Taxonomy" id="561180"/>
    <lineage>
        <taxon>Bacteria</taxon>
        <taxon>Bacillati</taxon>
        <taxon>Actinomycetota</taxon>
        <taxon>Actinomycetes</taxon>
        <taxon>Bifidobacteriales</taxon>
        <taxon>Bifidobacteriaceae</taxon>
        <taxon>Bifidobacterium</taxon>
    </lineage>
</organism>
<accession>D1NTR8</accession>
<reference evidence="1 2" key="1">
    <citation type="submission" date="2009-11" db="EMBL/GenBank/DDBJ databases">
        <authorList>
            <person name="Weinstock G."/>
            <person name="Sodergren E."/>
            <person name="Clifton S."/>
            <person name="Fulton L."/>
            <person name="Fulton B."/>
            <person name="Courtney L."/>
            <person name="Fronick C."/>
            <person name="Harrison M."/>
            <person name="Strong C."/>
            <person name="Farmer C."/>
            <person name="Delahaunty K."/>
            <person name="Markovic C."/>
            <person name="Hall O."/>
            <person name="Minx P."/>
            <person name="Tomlinson C."/>
            <person name="Mitreva M."/>
            <person name="Nelson J."/>
            <person name="Hou S."/>
            <person name="Wollam A."/>
            <person name="Pepin K.H."/>
            <person name="Johnson M."/>
            <person name="Bhonagiri V."/>
            <person name="Nash W.E."/>
            <person name="Warren W."/>
            <person name="Chinwalla A."/>
            <person name="Mardis E.R."/>
            <person name="Wilson R.K."/>
        </authorList>
    </citation>
    <scope>NUCLEOTIDE SEQUENCE [LARGE SCALE GENOMIC DNA]</scope>
    <source>
        <strain evidence="1 2">DSM 20093</strain>
    </source>
</reference>
<proteinExistence type="predicted"/>
<comment type="caution">
    <text evidence="1">The sequence shown here is derived from an EMBL/GenBank/DDBJ whole genome shotgun (WGS) entry which is preliminary data.</text>
</comment>
<name>D1NTR8_9BIFI</name>
<evidence type="ECO:0000313" key="1">
    <source>
        <dbReference type="EMBL" id="EFA23122.1"/>
    </source>
</evidence>